<feature type="chain" id="PRO_5037128754" evidence="1">
    <location>
        <begin position="18"/>
        <end position="134"/>
    </location>
</feature>
<organism evidence="2 3">
    <name type="scientific">Haloferula rosea</name>
    <dbReference type="NCBI Taxonomy" id="490093"/>
    <lineage>
        <taxon>Bacteria</taxon>
        <taxon>Pseudomonadati</taxon>
        <taxon>Verrucomicrobiota</taxon>
        <taxon>Verrucomicrobiia</taxon>
        <taxon>Verrucomicrobiales</taxon>
        <taxon>Verrucomicrobiaceae</taxon>
        <taxon>Haloferula</taxon>
    </lineage>
</organism>
<reference evidence="2" key="1">
    <citation type="submission" date="2021-01" db="EMBL/GenBank/DDBJ databases">
        <title>Modified the classification status of verrucomicrobia.</title>
        <authorList>
            <person name="Feng X."/>
        </authorList>
    </citation>
    <scope>NUCLEOTIDE SEQUENCE</scope>
    <source>
        <strain evidence="2">KCTC 22201</strain>
    </source>
</reference>
<dbReference type="EMBL" id="JAENII010000003">
    <property type="protein sequence ID" value="MBK1826380.1"/>
    <property type="molecule type" value="Genomic_DNA"/>
</dbReference>
<keyword evidence="3" id="KW-1185">Reference proteome</keyword>
<dbReference type="AlphaFoldDB" id="A0A934RDF0"/>
<evidence type="ECO:0000256" key="1">
    <source>
        <dbReference type="SAM" id="SignalP"/>
    </source>
</evidence>
<comment type="caution">
    <text evidence="2">The sequence shown here is derived from an EMBL/GenBank/DDBJ whole genome shotgun (WGS) entry which is preliminary data.</text>
</comment>
<accession>A0A934RDF0</accession>
<evidence type="ECO:0000313" key="2">
    <source>
        <dbReference type="EMBL" id="MBK1826380.1"/>
    </source>
</evidence>
<keyword evidence="1" id="KW-0732">Signal</keyword>
<feature type="signal peptide" evidence="1">
    <location>
        <begin position="1"/>
        <end position="17"/>
    </location>
</feature>
<dbReference type="Proteomes" id="UP000658278">
    <property type="component" value="Unassembled WGS sequence"/>
</dbReference>
<name>A0A934RDF0_9BACT</name>
<gene>
    <name evidence="2" type="ORF">JIN81_05085</name>
</gene>
<evidence type="ECO:0000313" key="3">
    <source>
        <dbReference type="Proteomes" id="UP000658278"/>
    </source>
</evidence>
<dbReference type="RefSeq" id="WP_200277278.1">
    <property type="nucleotide sequence ID" value="NZ_JAENII010000003.1"/>
</dbReference>
<proteinExistence type="predicted"/>
<protein>
    <submittedName>
        <fullName evidence="2">Uncharacterized protein</fullName>
    </submittedName>
</protein>
<sequence>MKAIPLLLLLQFAACFGTPSSPDPFELRDSADTLVDYHGDGSMDLGIKNTDGRTLRLDLKQLRQFFDQQKHKALIVVVIAKQRWPDEKLREEVDRLRSYFIKRGYRRIVIQQATSGGHCPTYLDHTVPALPPKP</sequence>